<feature type="chain" id="PRO_5017306255" description="Outer membrane protein beta-barrel domain-containing protein" evidence="1">
    <location>
        <begin position="20"/>
        <end position="255"/>
    </location>
</feature>
<keyword evidence="1" id="KW-0732">Signal</keyword>
<keyword evidence="3" id="KW-1185">Reference proteome</keyword>
<gene>
    <name evidence="2" type="ORF">D1164_17350</name>
</gene>
<comment type="caution">
    <text evidence="2">The sequence shown here is derived from an EMBL/GenBank/DDBJ whole genome shotgun (WGS) entry which is preliminary data.</text>
</comment>
<protein>
    <recommendedName>
        <fullName evidence="4">Outer membrane protein beta-barrel domain-containing protein</fullName>
    </recommendedName>
</protein>
<proteinExistence type="predicted"/>
<feature type="signal peptide" evidence="1">
    <location>
        <begin position="1"/>
        <end position="19"/>
    </location>
</feature>
<dbReference type="OrthoDB" id="1117860at2"/>
<evidence type="ECO:0000313" key="2">
    <source>
        <dbReference type="EMBL" id="RIH63904.1"/>
    </source>
</evidence>
<sequence length="255" mass="28972">MNKFYLLLFALLFTSSVFAQSEKGYVYLKNGTILKGKYQFVEDSGKWRVESAGNIWVFDSAEIDSVVGSHAMRMIEMKTLPQDSRLFYRAEMGVLAGNSRNSQSAPFSVTGTVNYLITPQFSAGAGFGVDYYKESYLPAFLNVEYKVRNSWSTPYFFVKVGCQIPIEDSRELYYDVWPVWSSVLPQPVYNYGTLDPKGGILVNPGIGYTHLFSPGFGMSFGLGYQFHRLHYKGEKDYGLDIDYNRLTIKLGFLFN</sequence>
<dbReference type="EMBL" id="QWET01000015">
    <property type="protein sequence ID" value="RIH63904.1"/>
    <property type="molecule type" value="Genomic_DNA"/>
</dbReference>
<name>A0A399CW22_9BACT</name>
<reference evidence="2 3" key="1">
    <citation type="journal article" date="2015" name="Int. J. Syst. Evol. Microbiol.">
        <title>Mariniphaga sediminis sp. nov., isolated from coastal sediment.</title>
        <authorList>
            <person name="Wang F.Q."/>
            <person name="Shen Q.Y."/>
            <person name="Chen G.J."/>
            <person name="Du Z.J."/>
        </authorList>
    </citation>
    <scope>NUCLEOTIDE SEQUENCE [LARGE SCALE GENOMIC DNA]</scope>
    <source>
        <strain evidence="2 3">SY21</strain>
    </source>
</reference>
<evidence type="ECO:0000313" key="3">
    <source>
        <dbReference type="Proteomes" id="UP000266441"/>
    </source>
</evidence>
<evidence type="ECO:0000256" key="1">
    <source>
        <dbReference type="SAM" id="SignalP"/>
    </source>
</evidence>
<accession>A0A399CW22</accession>
<dbReference type="AlphaFoldDB" id="A0A399CW22"/>
<evidence type="ECO:0008006" key="4">
    <source>
        <dbReference type="Google" id="ProtNLM"/>
    </source>
</evidence>
<dbReference type="RefSeq" id="WP_119351159.1">
    <property type="nucleotide sequence ID" value="NZ_QWET01000015.1"/>
</dbReference>
<organism evidence="2 3">
    <name type="scientific">Mariniphaga sediminis</name>
    <dbReference type="NCBI Taxonomy" id="1628158"/>
    <lineage>
        <taxon>Bacteria</taxon>
        <taxon>Pseudomonadati</taxon>
        <taxon>Bacteroidota</taxon>
        <taxon>Bacteroidia</taxon>
        <taxon>Marinilabiliales</taxon>
        <taxon>Prolixibacteraceae</taxon>
        <taxon>Mariniphaga</taxon>
    </lineage>
</organism>
<dbReference type="Proteomes" id="UP000266441">
    <property type="component" value="Unassembled WGS sequence"/>
</dbReference>